<evidence type="ECO:0000313" key="3">
    <source>
        <dbReference type="Proteomes" id="UP000591131"/>
    </source>
</evidence>
<protein>
    <submittedName>
        <fullName evidence="2">Uncharacterized protein</fullName>
    </submittedName>
</protein>
<dbReference type="AlphaFoldDB" id="A0A7J6KWM6"/>
<organism evidence="2 3">
    <name type="scientific">Perkinsus chesapeaki</name>
    <name type="common">Clam parasite</name>
    <name type="synonym">Perkinsus andrewsi</name>
    <dbReference type="NCBI Taxonomy" id="330153"/>
    <lineage>
        <taxon>Eukaryota</taxon>
        <taxon>Sar</taxon>
        <taxon>Alveolata</taxon>
        <taxon>Perkinsozoa</taxon>
        <taxon>Perkinsea</taxon>
        <taxon>Perkinsida</taxon>
        <taxon>Perkinsidae</taxon>
        <taxon>Perkinsus</taxon>
    </lineage>
</organism>
<keyword evidence="3" id="KW-1185">Reference proteome</keyword>
<comment type="caution">
    <text evidence="2">The sequence shown here is derived from an EMBL/GenBank/DDBJ whole genome shotgun (WGS) entry which is preliminary data.</text>
</comment>
<dbReference type="Proteomes" id="UP000591131">
    <property type="component" value="Unassembled WGS sequence"/>
</dbReference>
<keyword evidence="1" id="KW-0732">Signal</keyword>
<feature type="non-terminal residue" evidence="2">
    <location>
        <position position="112"/>
    </location>
</feature>
<accession>A0A7J6KWM6</accession>
<dbReference type="EMBL" id="JAAPAO010001029">
    <property type="protein sequence ID" value="KAF4651638.1"/>
    <property type="molecule type" value="Genomic_DNA"/>
</dbReference>
<evidence type="ECO:0000256" key="1">
    <source>
        <dbReference type="SAM" id="SignalP"/>
    </source>
</evidence>
<feature type="chain" id="PRO_5029915115" evidence="1">
    <location>
        <begin position="20"/>
        <end position="112"/>
    </location>
</feature>
<feature type="signal peptide" evidence="1">
    <location>
        <begin position="1"/>
        <end position="19"/>
    </location>
</feature>
<proteinExistence type="predicted"/>
<evidence type="ECO:0000313" key="2">
    <source>
        <dbReference type="EMBL" id="KAF4651638.1"/>
    </source>
</evidence>
<sequence length="112" mass="12514">MHLFSALSILAAVLKKANAGGILRQEIERSFLESLEPPGFALYTAVAMDEQEQNLFVDTGAPYFLLILKSFYESKIGKGSCEKLFFKCYECPQPCKPTEHTVSWPVLFSICA</sequence>
<name>A0A7J6KWM6_PERCH</name>
<reference evidence="2 3" key="1">
    <citation type="submission" date="2020-04" db="EMBL/GenBank/DDBJ databases">
        <title>Perkinsus chesapeaki whole genome sequence.</title>
        <authorList>
            <person name="Bogema D.R."/>
        </authorList>
    </citation>
    <scope>NUCLEOTIDE SEQUENCE [LARGE SCALE GENOMIC DNA]</scope>
    <source>
        <strain evidence="2">ATCC PRA-425</strain>
    </source>
</reference>
<gene>
    <name evidence="2" type="ORF">FOL47_000262</name>
</gene>